<dbReference type="Proteomes" id="UP000015105">
    <property type="component" value="Chromosome 4D"/>
</dbReference>
<dbReference type="Gramene" id="AET4Gv20711800.1">
    <property type="protein sequence ID" value="AET4Gv20711800.1"/>
    <property type="gene ID" value="AET4Gv20711800"/>
</dbReference>
<evidence type="ECO:0000313" key="2">
    <source>
        <dbReference type="Proteomes" id="UP000015105"/>
    </source>
</evidence>
<reference evidence="2" key="1">
    <citation type="journal article" date="2014" name="Science">
        <title>Ancient hybridizations among the ancestral genomes of bread wheat.</title>
        <authorList>
            <consortium name="International Wheat Genome Sequencing Consortium,"/>
            <person name="Marcussen T."/>
            <person name="Sandve S.R."/>
            <person name="Heier L."/>
            <person name="Spannagl M."/>
            <person name="Pfeifer M."/>
            <person name="Jakobsen K.S."/>
            <person name="Wulff B.B."/>
            <person name="Steuernagel B."/>
            <person name="Mayer K.F."/>
            <person name="Olsen O.A."/>
        </authorList>
    </citation>
    <scope>NUCLEOTIDE SEQUENCE [LARGE SCALE GENOMIC DNA]</scope>
    <source>
        <strain evidence="2">cv. AL8/78</strain>
    </source>
</reference>
<reference evidence="1" key="3">
    <citation type="journal article" date="2017" name="Nature">
        <title>Genome sequence of the progenitor of the wheat D genome Aegilops tauschii.</title>
        <authorList>
            <person name="Luo M.C."/>
            <person name="Gu Y.Q."/>
            <person name="Puiu D."/>
            <person name="Wang H."/>
            <person name="Twardziok S.O."/>
            <person name="Deal K.R."/>
            <person name="Huo N."/>
            <person name="Zhu T."/>
            <person name="Wang L."/>
            <person name="Wang Y."/>
            <person name="McGuire P.E."/>
            <person name="Liu S."/>
            <person name="Long H."/>
            <person name="Ramasamy R.K."/>
            <person name="Rodriguez J.C."/>
            <person name="Van S.L."/>
            <person name="Yuan L."/>
            <person name="Wang Z."/>
            <person name="Xia Z."/>
            <person name="Xiao L."/>
            <person name="Anderson O.D."/>
            <person name="Ouyang S."/>
            <person name="Liang Y."/>
            <person name="Zimin A.V."/>
            <person name="Pertea G."/>
            <person name="Qi P."/>
            <person name="Bennetzen J.L."/>
            <person name="Dai X."/>
            <person name="Dawson M.W."/>
            <person name="Muller H.G."/>
            <person name="Kugler K."/>
            <person name="Rivarola-Duarte L."/>
            <person name="Spannagl M."/>
            <person name="Mayer K.F.X."/>
            <person name="Lu F.H."/>
            <person name="Bevan M.W."/>
            <person name="Leroy P."/>
            <person name="Li P."/>
            <person name="You F.M."/>
            <person name="Sun Q."/>
            <person name="Liu Z."/>
            <person name="Lyons E."/>
            <person name="Wicker T."/>
            <person name="Salzberg S.L."/>
            <person name="Devos K.M."/>
            <person name="Dvorak J."/>
        </authorList>
    </citation>
    <scope>NUCLEOTIDE SEQUENCE [LARGE SCALE GENOMIC DNA]</scope>
    <source>
        <strain evidence="1">cv. AL8/78</strain>
    </source>
</reference>
<dbReference type="PANTHER" id="PTHR47851">
    <property type="entry name" value="OS06G0588700 PROTEIN-RELATED"/>
    <property type="match status" value="1"/>
</dbReference>
<dbReference type="PANTHER" id="PTHR47851:SF8">
    <property type="entry name" value="NO APICAL MERISTEM-ASSOCIATED C-TERMINAL DOMAIN-CONTAINING PROTEIN"/>
    <property type="match status" value="1"/>
</dbReference>
<accession>A0A453IX17</accession>
<name>A0A453IX17_AEGTS</name>
<reference evidence="2" key="2">
    <citation type="journal article" date="2017" name="Nat. Plants">
        <title>The Aegilops tauschii genome reveals multiple impacts of transposons.</title>
        <authorList>
            <person name="Zhao G."/>
            <person name="Zou C."/>
            <person name="Li K."/>
            <person name="Wang K."/>
            <person name="Li T."/>
            <person name="Gao L."/>
            <person name="Zhang X."/>
            <person name="Wang H."/>
            <person name="Yang Z."/>
            <person name="Liu X."/>
            <person name="Jiang W."/>
            <person name="Mao L."/>
            <person name="Kong X."/>
            <person name="Jiao Y."/>
            <person name="Jia J."/>
        </authorList>
    </citation>
    <scope>NUCLEOTIDE SEQUENCE [LARGE SCALE GENOMIC DNA]</scope>
    <source>
        <strain evidence="2">cv. AL8/78</strain>
    </source>
</reference>
<evidence type="ECO:0000313" key="1">
    <source>
        <dbReference type="EnsemblPlants" id="AET4Gv20711800.2"/>
    </source>
</evidence>
<proteinExistence type="predicted"/>
<dbReference type="EnsemblPlants" id="AET4Gv20711800.2">
    <property type="protein sequence ID" value="AET4Gv20711800.2"/>
    <property type="gene ID" value="AET4Gv20711800"/>
</dbReference>
<protein>
    <submittedName>
        <fullName evidence="1">Uncharacterized protein</fullName>
    </submittedName>
</protein>
<sequence length="103" mass="11922">MVASEIAKNKALVRLVQIFEAREKRVTNQSAKEIVDPTRQEIQDVMAMVIADGAKPGSDEHFYASHLLLEKKNRDVFTSFKGHKPSERLAWIRRMWELNNNNK</sequence>
<dbReference type="AlphaFoldDB" id="A0A453IX17"/>
<dbReference type="STRING" id="200361.A0A453IX17"/>
<dbReference type="Gramene" id="AET4Gv20711800.2">
    <property type="protein sequence ID" value="AET4Gv20711800.2"/>
    <property type="gene ID" value="AET4Gv20711800"/>
</dbReference>
<reference evidence="1" key="5">
    <citation type="journal article" date="2021" name="G3 (Bethesda)">
        <title>Aegilops tauschii genome assembly Aet v5.0 features greater sequence contiguity and improved annotation.</title>
        <authorList>
            <person name="Wang L."/>
            <person name="Zhu T."/>
            <person name="Rodriguez J.C."/>
            <person name="Deal K.R."/>
            <person name="Dubcovsky J."/>
            <person name="McGuire P.E."/>
            <person name="Lux T."/>
            <person name="Spannagl M."/>
            <person name="Mayer K.F.X."/>
            <person name="Baldrich P."/>
            <person name="Meyers B.C."/>
            <person name="Huo N."/>
            <person name="Gu Y.Q."/>
            <person name="Zhou H."/>
            <person name="Devos K.M."/>
            <person name="Bennetzen J.L."/>
            <person name="Unver T."/>
            <person name="Budak H."/>
            <person name="Gulick P.J."/>
            <person name="Galiba G."/>
            <person name="Kalapos B."/>
            <person name="Nelson D.R."/>
            <person name="Li P."/>
            <person name="You F.M."/>
            <person name="Luo M.C."/>
            <person name="Dvorak J."/>
        </authorList>
    </citation>
    <scope>NUCLEOTIDE SEQUENCE [LARGE SCALE GENOMIC DNA]</scope>
    <source>
        <strain evidence="1">cv. AL8/78</strain>
    </source>
</reference>
<organism evidence="1 2">
    <name type="scientific">Aegilops tauschii subsp. strangulata</name>
    <name type="common">Goatgrass</name>
    <dbReference type="NCBI Taxonomy" id="200361"/>
    <lineage>
        <taxon>Eukaryota</taxon>
        <taxon>Viridiplantae</taxon>
        <taxon>Streptophyta</taxon>
        <taxon>Embryophyta</taxon>
        <taxon>Tracheophyta</taxon>
        <taxon>Spermatophyta</taxon>
        <taxon>Magnoliopsida</taxon>
        <taxon>Liliopsida</taxon>
        <taxon>Poales</taxon>
        <taxon>Poaceae</taxon>
        <taxon>BOP clade</taxon>
        <taxon>Pooideae</taxon>
        <taxon>Triticodae</taxon>
        <taxon>Triticeae</taxon>
        <taxon>Triticinae</taxon>
        <taxon>Aegilops</taxon>
    </lineage>
</organism>
<dbReference type="EnsemblPlants" id="AET4Gv20711800.1">
    <property type="protein sequence ID" value="AET4Gv20711800.1"/>
    <property type="gene ID" value="AET4Gv20711800"/>
</dbReference>
<keyword evidence="2" id="KW-1185">Reference proteome</keyword>
<reference evidence="1" key="4">
    <citation type="submission" date="2019-03" db="UniProtKB">
        <authorList>
            <consortium name="EnsemblPlants"/>
        </authorList>
    </citation>
    <scope>IDENTIFICATION</scope>
</reference>